<evidence type="ECO:0000313" key="1">
    <source>
        <dbReference type="EMBL" id="HIZ24430.1"/>
    </source>
</evidence>
<dbReference type="Proteomes" id="UP000824044">
    <property type="component" value="Unassembled WGS sequence"/>
</dbReference>
<evidence type="ECO:0000313" key="2">
    <source>
        <dbReference type="Proteomes" id="UP000824044"/>
    </source>
</evidence>
<organism evidence="1 2">
    <name type="scientific">Candidatus Gallimonas intestinigallinarum</name>
    <dbReference type="NCBI Taxonomy" id="2838604"/>
    <lineage>
        <taxon>Bacteria</taxon>
        <taxon>Bacillati</taxon>
        <taxon>Bacillota</taxon>
        <taxon>Clostridia</taxon>
        <taxon>Candidatus Gallimonas</taxon>
    </lineage>
</organism>
<reference evidence="1" key="2">
    <citation type="submission" date="2021-04" db="EMBL/GenBank/DDBJ databases">
        <authorList>
            <person name="Gilroy R."/>
        </authorList>
    </citation>
    <scope>NUCLEOTIDE SEQUENCE</scope>
    <source>
        <strain evidence="1">CHK33-5263</strain>
    </source>
</reference>
<accession>A0A9D2DWK9</accession>
<dbReference type="EMBL" id="DXBS01000060">
    <property type="protein sequence ID" value="HIZ24430.1"/>
    <property type="molecule type" value="Genomic_DNA"/>
</dbReference>
<dbReference type="AlphaFoldDB" id="A0A9D2DWK9"/>
<name>A0A9D2DWK9_9FIRM</name>
<proteinExistence type="predicted"/>
<protein>
    <submittedName>
        <fullName evidence="1">Uncharacterized protein</fullName>
    </submittedName>
</protein>
<gene>
    <name evidence="1" type="ORF">H9812_03010</name>
</gene>
<comment type="caution">
    <text evidence="1">The sequence shown here is derived from an EMBL/GenBank/DDBJ whole genome shotgun (WGS) entry which is preliminary data.</text>
</comment>
<reference evidence="1" key="1">
    <citation type="journal article" date="2021" name="PeerJ">
        <title>Extensive microbial diversity within the chicken gut microbiome revealed by metagenomics and culture.</title>
        <authorList>
            <person name="Gilroy R."/>
            <person name="Ravi A."/>
            <person name="Getino M."/>
            <person name="Pursley I."/>
            <person name="Horton D.L."/>
            <person name="Alikhan N.F."/>
            <person name="Baker D."/>
            <person name="Gharbi K."/>
            <person name="Hall N."/>
            <person name="Watson M."/>
            <person name="Adriaenssens E.M."/>
            <person name="Foster-Nyarko E."/>
            <person name="Jarju S."/>
            <person name="Secka A."/>
            <person name="Antonio M."/>
            <person name="Oren A."/>
            <person name="Chaudhuri R.R."/>
            <person name="La Ragione R."/>
            <person name="Hildebrand F."/>
            <person name="Pallen M.J."/>
        </authorList>
    </citation>
    <scope>NUCLEOTIDE SEQUENCE</scope>
    <source>
        <strain evidence="1">CHK33-5263</strain>
    </source>
</reference>
<sequence length="103" mass="11596">MEALYPETIVSYAQAEEIIQRSSYASPQGIARVQEIAERYGIVTHEKCRYNGEPPKENELWLLRSLNGRRAENSDGGKENECVGRYRAAQVGKIVCQSSDCTQ</sequence>